<dbReference type="SUPFAM" id="SSF56672">
    <property type="entry name" value="DNA/RNA polymerases"/>
    <property type="match status" value="1"/>
</dbReference>
<feature type="domain" description="Reverse transcriptase" evidence="1">
    <location>
        <begin position="1"/>
        <end position="208"/>
    </location>
</feature>
<dbReference type="InterPro" id="IPR043128">
    <property type="entry name" value="Rev_trsase/Diguanyl_cyclase"/>
</dbReference>
<dbReference type="EMBL" id="CACRXK020028960">
    <property type="protein sequence ID" value="CAB4041799.1"/>
    <property type="molecule type" value="Genomic_DNA"/>
</dbReference>
<evidence type="ECO:0000259" key="1">
    <source>
        <dbReference type="PROSITE" id="PS50878"/>
    </source>
</evidence>
<reference evidence="2" key="1">
    <citation type="submission" date="2020-04" db="EMBL/GenBank/DDBJ databases">
        <authorList>
            <person name="Alioto T."/>
            <person name="Alioto T."/>
            <person name="Gomez Garrido J."/>
        </authorList>
    </citation>
    <scope>NUCLEOTIDE SEQUENCE</scope>
    <source>
        <strain evidence="2">A484AB</strain>
    </source>
</reference>
<dbReference type="Gene3D" id="3.10.10.10">
    <property type="entry name" value="HIV Type 1 Reverse Transcriptase, subunit A, domain 1"/>
    <property type="match status" value="1"/>
</dbReference>
<dbReference type="PANTHER" id="PTHR37984">
    <property type="entry name" value="PROTEIN CBG26694"/>
    <property type="match status" value="1"/>
</dbReference>
<dbReference type="InterPro" id="IPR050951">
    <property type="entry name" value="Retrovirus_Pol_polyprotein"/>
</dbReference>
<feature type="non-terminal residue" evidence="2">
    <location>
        <position position="233"/>
    </location>
</feature>
<gene>
    <name evidence="2" type="ORF">PACLA_8A086430</name>
</gene>
<dbReference type="AlphaFoldDB" id="A0A6S7LSX8"/>
<dbReference type="PROSITE" id="PS50878">
    <property type="entry name" value="RT_POL"/>
    <property type="match status" value="1"/>
</dbReference>
<dbReference type="Gene3D" id="3.30.70.270">
    <property type="match status" value="1"/>
</dbReference>
<name>A0A6S7LSX8_PARCT</name>
<evidence type="ECO:0000313" key="2">
    <source>
        <dbReference type="EMBL" id="CAB4041799.1"/>
    </source>
</evidence>
<dbReference type="Pfam" id="PF00078">
    <property type="entry name" value="RVT_1"/>
    <property type="match status" value="1"/>
</dbReference>
<accession>A0A6S7LSX8</accession>
<dbReference type="InterPro" id="IPR000477">
    <property type="entry name" value="RT_dom"/>
</dbReference>
<dbReference type="InterPro" id="IPR043502">
    <property type="entry name" value="DNA/RNA_pol_sf"/>
</dbReference>
<dbReference type="CDD" id="cd01647">
    <property type="entry name" value="RT_LTR"/>
    <property type="match status" value="1"/>
</dbReference>
<sequence>MDEIQSVGTSTFVTTSNFTSRSSSSLIGFLRAIGTFRTGVLVGGISLLTSRCSFSSNRPSPVNTSLYPLKTSDIADLLPNLAKSKVFSVVDAKNGFWHVQLDQESSYLTTFATPWGRYRWKQMPFGISPAPEEFQRYLDLALEGLEGIKAICDDILVCGVGESYEEAVQDHDNKLVSLLERCRSNGIKLNSKKLLFRRNQVSFMGHLITSKGLKPDPAKVEAIQKMPIQTSKR</sequence>
<organism evidence="2 3">
    <name type="scientific">Paramuricea clavata</name>
    <name type="common">Red gorgonian</name>
    <name type="synonym">Violescent sea-whip</name>
    <dbReference type="NCBI Taxonomy" id="317549"/>
    <lineage>
        <taxon>Eukaryota</taxon>
        <taxon>Metazoa</taxon>
        <taxon>Cnidaria</taxon>
        <taxon>Anthozoa</taxon>
        <taxon>Octocorallia</taxon>
        <taxon>Malacalcyonacea</taxon>
        <taxon>Plexauridae</taxon>
        <taxon>Paramuricea</taxon>
    </lineage>
</organism>
<proteinExistence type="predicted"/>
<dbReference type="PANTHER" id="PTHR37984:SF8">
    <property type="entry name" value="CCHC-TYPE DOMAIN-CONTAINING PROTEIN"/>
    <property type="match status" value="1"/>
</dbReference>
<dbReference type="Proteomes" id="UP001152795">
    <property type="component" value="Unassembled WGS sequence"/>
</dbReference>
<dbReference type="OrthoDB" id="5984281at2759"/>
<evidence type="ECO:0000313" key="3">
    <source>
        <dbReference type="Proteomes" id="UP001152795"/>
    </source>
</evidence>
<protein>
    <submittedName>
        <fullName evidence="2">Retrovirus-related Pol poly from transposon</fullName>
    </submittedName>
</protein>
<keyword evidence="3" id="KW-1185">Reference proteome</keyword>
<comment type="caution">
    <text evidence="2">The sequence shown here is derived from an EMBL/GenBank/DDBJ whole genome shotgun (WGS) entry which is preliminary data.</text>
</comment>